<comment type="caution">
    <text evidence="2">The sequence shown here is derived from an EMBL/GenBank/DDBJ whole genome shotgun (WGS) entry which is preliminary data.</text>
</comment>
<name>A0A3A8JTE0_9BACT</name>
<keyword evidence="3" id="KW-1185">Reference proteome</keyword>
<dbReference type="RefSeq" id="WP_120605532.1">
    <property type="nucleotide sequence ID" value="NZ_RAWE01000122.1"/>
</dbReference>
<dbReference type="EMBL" id="RAWE01000122">
    <property type="protein sequence ID" value="RKG99092.1"/>
    <property type="molecule type" value="Genomic_DNA"/>
</dbReference>
<reference evidence="3" key="1">
    <citation type="submission" date="2018-09" db="EMBL/GenBank/DDBJ databases">
        <authorList>
            <person name="Livingstone P.G."/>
            <person name="Whitworth D.E."/>
        </authorList>
    </citation>
    <scope>NUCLEOTIDE SEQUENCE [LARGE SCALE GENOMIC DNA]</scope>
    <source>
        <strain evidence="3">CA043D</strain>
    </source>
</reference>
<accession>A0A3A8JTE0</accession>
<sequence>MTLGVPTLLLLLTGAGTPRGLPHEREAVAGLAAESSRPTSPTSPEPRYLPEDTVESALSPGGRFRIHFTRQGKHAVPAADADGSGVPDFVELVGRTYERVATFYAGLGFRLPPDDTNPAGDDGGDGRFDVYLVDFAGIGDGAFRQETCLDGTTRCTGFMLQENDFAGYSYPSDSEAVEILSSHEFFHAVQAAYRPGLGGIASEGTAVWATERFEPALDDLENFTRGYMISPDSTLTLDPAGPGVSFTYGAGLFFQFLGEHYGDGALVALLEESVRQPEARWPVLLDTCLRRDFASSFDAAFTLFATWNLGTGPRATPGFGYARGEGYAPVSAPAVALPHTQDRVRVAAAASRLFEVPGGASFVGASFEPEPGTDPAALHLVLAAVTDDAVLRVVTADGPEALRAQVASGDATRVVVAVVDGRNEGLGRYGRLCIAATGQAASCAPLDAQDAGTDAGTADAGTSDAGMDAGTVDAGRPVEPIDDPRTPDDDGGCQAAGGPLSGALVALLLGGVLRARRRSRAR</sequence>
<evidence type="ECO:0000256" key="1">
    <source>
        <dbReference type="SAM" id="MobiDB-lite"/>
    </source>
</evidence>
<dbReference type="OrthoDB" id="2079373at2"/>
<evidence type="ECO:0000313" key="2">
    <source>
        <dbReference type="EMBL" id="RKG99092.1"/>
    </source>
</evidence>
<evidence type="ECO:0000313" key="3">
    <source>
        <dbReference type="Proteomes" id="UP000268313"/>
    </source>
</evidence>
<dbReference type="NCBIfam" id="NF045524">
    <property type="entry name" value="MXAN_6640_HExxH"/>
    <property type="match status" value="1"/>
</dbReference>
<dbReference type="AlphaFoldDB" id="A0A3A8JTE0"/>
<gene>
    <name evidence="2" type="ORF">D7X32_27450</name>
</gene>
<protein>
    <submittedName>
        <fullName evidence="2">Uncharacterized protein</fullName>
    </submittedName>
</protein>
<feature type="region of interest" description="Disordered" evidence="1">
    <location>
        <begin position="30"/>
        <end position="56"/>
    </location>
</feature>
<feature type="compositionally biased region" description="Low complexity" evidence="1">
    <location>
        <begin position="449"/>
        <end position="471"/>
    </location>
</feature>
<feature type="region of interest" description="Disordered" evidence="1">
    <location>
        <begin position="449"/>
        <end position="497"/>
    </location>
</feature>
<proteinExistence type="predicted"/>
<organism evidence="2 3">
    <name type="scientific">Corallococcus carmarthensis</name>
    <dbReference type="NCBI Taxonomy" id="2316728"/>
    <lineage>
        <taxon>Bacteria</taxon>
        <taxon>Pseudomonadati</taxon>
        <taxon>Myxococcota</taxon>
        <taxon>Myxococcia</taxon>
        <taxon>Myxococcales</taxon>
        <taxon>Cystobacterineae</taxon>
        <taxon>Myxococcaceae</taxon>
        <taxon>Corallococcus</taxon>
    </lineage>
</organism>
<dbReference type="Proteomes" id="UP000268313">
    <property type="component" value="Unassembled WGS sequence"/>
</dbReference>
<feature type="compositionally biased region" description="Low complexity" evidence="1">
    <location>
        <begin position="34"/>
        <end position="46"/>
    </location>
</feature>